<protein>
    <submittedName>
        <fullName evidence="2">MAM and LDL-receptor class A domain-containing 1-like</fullName>
    </submittedName>
</protein>
<dbReference type="InterPro" id="IPR000998">
    <property type="entry name" value="MAM_dom"/>
</dbReference>
<accession>A0A3M7RUI5</accession>
<dbReference type="OrthoDB" id="412155at2759"/>
<dbReference type="AlphaFoldDB" id="A0A3M7RUI5"/>
<organism evidence="2 3">
    <name type="scientific">Brachionus plicatilis</name>
    <name type="common">Marine rotifer</name>
    <name type="synonym">Brachionus muelleri</name>
    <dbReference type="NCBI Taxonomy" id="10195"/>
    <lineage>
        <taxon>Eukaryota</taxon>
        <taxon>Metazoa</taxon>
        <taxon>Spiralia</taxon>
        <taxon>Gnathifera</taxon>
        <taxon>Rotifera</taxon>
        <taxon>Eurotatoria</taxon>
        <taxon>Monogononta</taxon>
        <taxon>Pseudotrocha</taxon>
        <taxon>Ploima</taxon>
        <taxon>Brachionidae</taxon>
        <taxon>Brachionus</taxon>
    </lineage>
</organism>
<dbReference type="PANTHER" id="PTHR23282:SF101">
    <property type="entry name" value="MAM DOMAIN-CONTAINING PROTEIN"/>
    <property type="match status" value="1"/>
</dbReference>
<dbReference type="SMART" id="SM00137">
    <property type="entry name" value="MAM"/>
    <property type="match status" value="2"/>
</dbReference>
<dbReference type="InterPro" id="IPR051560">
    <property type="entry name" value="MAM_domain-containing"/>
</dbReference>
<dbReference type="GO" id="GO:0016020">
    <property type="term" value="C:membrane"/>
    <property type="evidence" value="ECO:0007669"/>
    <property type="project" value="InterPro"/>
</dbReference>
<proteinExistence type="predicted"/>
<feature type="domain" description="MAM" evidence="1">
    <location>
        <begin position="49"/>
        <end position="212"/>
    </location>
</feature>
<gene>
    <name evidence="2" type="ORF">BpHYR1_028584</name>
</gene>
<evidence type="ECO:0000259" key="1">
    <source>
        <dbReference type="PROSITE" id="PS50060"/>
    </source>
</evidence>
<evidence type="ECO:0000313" key="2">
    <source>
        <dbReference type="EMBL" id="RNA26977.1"/>
    </source>
</evidence>
<dbReference type="PANTHER" id="PTHR23282">
    <property type="entry name" value="APICAL ENDOSOMAL GLYCOPROTEIN PRECURSOR"/>
    <property type="match status" value="1"/>
</dbReference>
<feature type="non-terminal residue" evidence="2">
    <location>
        <position position="396"/>
    </location>
</feature>
<comment type="caution">
    <text evidence="2">The sequence shown here is derived from an EMBL/GenBank/DDBJ whole genome shotgun (WGS) entry which is preliminary data.</text>
</comment>
<dbReference type="Gene3D" id="2.60.120.200">
    <property type="match status" value="2"/>
</dbReference>
<dbReference type="Pfam" id="PF00629">
    <property type="entry name" value="MAM"/>
    <property type="match status" value="2"/>
</dbReference>
<name>A0A3M7RUI5_BRAPC</name>
<sequence length="396" mass="43989">MYRLIPESAKIQKKFIVRQISYINQSDGNLGEIAIDDIFANDGKCQPQRECDFNVDTCEYENNNLGDSSVDLRWILGKPVSDHSSFSNGSLVYVDLSTSLRQNSMARLVGPKFRTNSYECVQFWYILSNAFTPNALSLQVYEVQNSVASSKWSMMSTTLAEWRHGQIQIDHTAVSNYDYSIMFEGQVLSSTQLNNPLIGVDDLKILPGKCPTLLECDFEEYSLCAWSQSKDDKLDWLLNQGETDSYDTGPHIDATLGTDEGVYLFLESSSPAKLDDNAILISDYVDAVDNGCFGLWYFLHGLDVYKLNIYMNNSVGSNTTLAVIVGEQGFAWQHILVNITSASQFRIYIEGIVGNGYRGDIALDDLSYSTSPCGAATSVSVSTRSTTIAYPANPVD</sequence>
<keyword evidence="3" id="KW-1185">Reference proteome</keyword>
<dbReference type="CDD" id="cd06263">
    <property type="entry name" value="MAM"/>
    <property type="match status" value="2"/>
</dbReference>
<dbReference type="STRING" id="10195.A0A3M7RUI5"/>
<reference evidence="2 3" key="1">
    <citation type="journal article" date="2018" name="Sci. Rep.">
        <title>Genomic signatures of local adaptation to the degree of environmental predictability in rotifers.</title>
        <authorList>
            <person name="Franch-Gras L."/>
            <person name="Hahn C."/>
            <person name="Garcia-Roger E.M."/>
            <person name="Carmona M.J."/>
            <person name="Serra M."/>
            <person name="Gomez A."/>
        </authorList>
    </citation>
    <scope>NUCLEOTIDE SEQUENCE [LARGE SCALE GENOMIC DNA]</scope>
    <source>
        <strain evidence="2">HYR1</strain>
    </source>
</reference>
<dbReference type="PROSITE" id="PS50060">
    <property type="entry name" value="MAM_2"/>
    <property type="match status" value="2"/>
</dbReference>
<dbReference type="InterPro" id="IPR013320">
    <property type="entry name" value="ConA-like_dom_sf"/>
</dbReference>
<keyword evidence="2" id="KW-0675">Receptor</keyword>
<dbReference type="EMBL" id="REGN01002624">
    <property type="protein sequence ID" value="RNA26977.1"/>
    <property type="molecule type" value="Genomic_DNA"/>
</dbReference>
<dbReference type="SUPFAM" id="SSF49899">
    <property type="entry name" value="Concanavalin A-like lectins/glucanases"/>
    <property type="match status" value="2"/>
</dbReference>
<evidence type="ECO:0000313" key="3">
    <source>
        <dbReference type="Proteomes" id="UP000276133"/>
    </source>
</evidence>
<feature type="domain" description="MAM" evidence="1">
    <location>
        <begin position="214"/>
        <end position="375"/>
    </location>
</feature>
<dbReference type="Proteomes" id="UP000276133">
    <property type="component" value="Unassembled WGS sequence"/>
</dbReference>